<dbReference type="RefSeq" id="WP_310051531.1">
    <property type="nucleotide sequence ID" value="NZ_JAVDVW010000001.1"/>
</dbReference>
<sequence length="68" mass="7864">MITALRTLLRDIWSNAARTARLAIGIPDYEAYVEHMRSHHPQLAPMGRDAFFRERMAARYGKGRSRCC</sequence>
<comment type="caution">
    <text evidence="1">The sequence shown here is derived from an EMBL/GenBank/DDBJ whole genome shotgun (WGS) entry which is preliminary data.</text>
</comment>
<keyword evidence="2" id="KW-1185">Reference proteome</keyword>
<gene>
    <name evidence="1" type="ORF">J2X04_000405</name>
</gene>
<dbReference type="Proteomes" id="UP001267878">
    <property type="component" value="Unassembled WGS sequence"/>
</dbReference>
<dbReference type="EMBL" id="JAVDVW010000001">
    <property type="protein sequence ID" value="MDR7098058.1"/>
    <property type="molecule type" value="Genomic_DNA"/>
</dbReference>
<proteinExistence type="predicted"/>
<dbReference type="InterPro" id="IPR007423">
    <property type="entry name" value="Sel_put"/>
</dbReference>
<name>A0ABU1VKQ3_9GAMM</name>
<evidence type="ECO:0000313" key="1">
    <source>
        <dbReference type="EMBL" id="MDR7098058.1"/>
    </source>
</evidence>
<evidence type="ECO:0000313" key="2">
    <source>
        <dbReference type="Proteomes" id="UP001267878"/>
    </source>
</evidence>
<dbReference type="PANTHER" id="PTHR38453:SF1">
    <property type="entry name" value="CYTOPLASMIC PROTEIN"/>
    <property type="match status" value="1"/>
</dbReference>
<protein>
    <submittedName>
        <fullName evidence="1">Uncharacterized short protein YbdD (DUF466 family)</fullName>
    </submittedName>
</protein>
<dbReference type="PANTHER" id="PTHR38453">
    <property type="entry name" value="CYTOPLASMIC PROTEIN-RELATED"/>
    <property type="match status" value="1"/>
</dbReference>
<dbReference type="Pfam" id="PF04328">
    <property type="entry name" value="Sel_put"/>
    <property type="match status" value="1"/>
</dbReference>
<reference evidence="1 2" key="1">
    <citation type="submission" date="2023-07" db="EMBL/GenBank/DDBJ databases">
        <title>Sorghum-associated microbial communities from plants grown in Nebraska, USA.</title>
        <authorList>
            <person name="Schachtman D."/>
        </authorList>
    </citation>
    <scope>NUCLEOTIDE SEQUENCE [LARGE SCALE GENOMIC DNA]</scope>
    <source>
        <strain evidence="1 2">BE187</strain>
    </source>
</reference>
<organism evidence="1 2">
    <name type="scientific">Agrilutibacter niabensis</name>
    <dbReference type="NCBI Taxonomy" id="380628"/>
    <lineage>
        <taxon>Bacteria</taxon>
        <taxon>Pseudomonadati</taxon>
        <taxon>Pseudomonadota</taxon>
        <taxon>Gammaproteobacteria</taxon>
        <taxon>Lysobacterales</taxon>
        <taxon>Lysobacteraceae</taxon>
        <taxon>Agrilutibacter</taxon>
    </lineage>
</organism>
<accession>A0ABU1VKQ3</accession>